<dbReference type="EMBL" id="PCDP01000036">
    <property type="protein sequence ID" value="PZM12954.1"/>
    <property type="molecule type" value="Genomic_DNA"/>
</dbReference>
<evidence type="ECO:0000313" key="7">
    <source>
        <dbReference type="Proteomes" id="UP000248925"/>
    </source>
</evidence>
<evidence type="ECO:0000256" key="2">
    <source>
        <dbReference type="ARBA" id="ARBA00023125"/>
    </source>
</evidence>
<dbReference type="InterPro" id="IPR000281">
    <property type="entry name" value="HTH_RpiR"/>
</dbReference>
<dbReference type="GO" id="GO:0003700">
    <property type="term" value="F:DNA-binding transcription factor activity"/>
    <property type="evidence" value="ECO:0007669"/>
    <property type="project" value="InterPro"/>
</dbReference>
<evidence type="ECO:0000256" key="3">
    <source>
        <dbReference type="ARBA" id="ARBA00023163"/>
    </source>
</evidence>
<dbReference type="RefSeq" id="WP_111161150.1">
    <property type="nucleotide sequence ID" value="NZ_PCDP01000036.1"/>
</dbReference>
<dbReference type="CDD" id="cd05013">
    <property type="entry name" value="SIS_RpiR"/>
    <property type="match status" value="1"/>
</dbReference>
<evidence type="ECO:0000256" key="1">
    <source>
        <dbReference type="ARBA" id="ARBA00023015"/>
    </source>
</evidence>
<dbReference type="Pfam" id="PF01380">
    <property type="entry name" value="SIS"/>
    <property type="match status" value="1"/>
</dbReference>
<dbReference type="PROSITE" id="PS51464">
    <property type="entry name" value="SIS"/>
    <property type="match status" value="1"/>
</dbReference>
<keyword evidence="3" id="KW-0804">Transcription</keyword>
<accession>A0A2W4D6H7</accession>
<dbReference type="Proteomes" id="UP000248925">
    <property type="component" value="Unassembled WGS sequence"/>
</dbReference>
<dbReference type="SUPFAM" id="SSF53697">
    <property type="entry name" value="SIS domain"/>
    <property type="match status" value="1"/>
</dbReference>
<evidence type="ECO:0000259" key="5">
    <source>
        <dbReference type="PROSITE" id="PS51464"/>
    </source>
</evidence>
<proteinExistence type="predicted"/>
<organism evidence="6 7">
    <name type="scientific">Rhizobium tubonense</name>
    <dbReference type="NCBI Taxonomy" id="484088"/>
    <lineage>
        <taxon>Bacteria</taxon>
        <taxon>Pseudomonadati</taxon>
        <taxon>Pseudomonadota</taxon>
        <taxon>Alphaproteobacteria</taxon>
        <taxon>Hyphomicrobiales</taxon>
        <taxon>Rhizobiaceae</taxon>
        <taxon>Rhizobium/Agrobacterium group</taxon>
        <taxon>Rhizobium</taxon>
    </lineage>
</organism>
<dbReference type="Pfam" id="PF01418">
    <property type="entry name" value="HTH_6"/>
    <property type="match status" value="1"/>
</dbReference>
<dbReference type="Gene3D" id="1.10.10.10">
    <property type="entry name" value="Winged helix-like DNA-binding domain superfamily/Winged helix DNA-binding domain"/>
    <property type="match status" value="1"/>
</dbReference>
<dbReference type="InterPro" id="IPR035472">
    <property type="entry name" value="RpiR-like_SIS"/>
</dbReference>
<evidence type="ECO:0000259" key="4">
    <source>
        <dbReference type="PROSITE" id="PS51071"/>
    </source>
</evidence>
<dbReference type="AlphaFoldDB" id="A0A2W4D6H7"/>
<name>A0A2W4D6H7_9HYPH</name>
<reference evidence="6 7" key="1">
    <citation type="journal article" date="2018" name="Sci. Rep.">
        <title>Rhizobium tumorigenes sp. nov., a novel plant tumorigenic bacterium isolated from cane gall tumors on thornless blackberry.</title>
        <authorList>
            <person name="Kuzmanovi N."/>
            <person name="Smalla K."/>
            <person name="Gronow S."/>
            <person name="PuBawska J."/>
        </authorList>
    </citation>
    <scope>NUCLEOTIDE SEQUENCE [LARGE SCALE GENOMIC DNA]</scope>
    <source>
        <strain evidence="6 7">CCBAU 85046</strain>
    </source>
</reference>
<feature type="domain" description="HTH rpiR-type" evidence="4">
    <location>
        <begin position="4"/>
        <end position="80"/>
    </location>
</feature>
<dbReference type="Gene3D" id="3.40.50.10490">
    <property type="entry name" value="Glucose-6-phosphate isomerase like protein, domain 1"/>
    <property type="match status" value="1"/>
</dbReference>
<dbReference type="InterPro" id="IPR036388">
    <property type="entry name" value="WH-like_DNA-bd_sf"/>
</dbReference>
<dbReference type="GO" id="GO:1901135">
    <property type="term" value="P:carbohydrate derivative metabolic process"/>
    <property type="evidence" value="ECO:0007669"/>
    <property type="project" value="InterPro"/>
</dbReference>
<dbReference type="InterPro" id="IPR009057">
    <property type="entry name" value="Homeodomain-like_sf"/>
</dbReference>
<dbReference type="PANTHER" id="PTHR30514">
    <property type="entry name" value="GLUCOKINASE"/>
    <property type="match status" value="1"/>
</dbReference>
<keyword evidence="7" id="KW-1185">Reference proteome</keyword>
<comment type="caution">
    <text evidence="6">The sequence shown here is derived from an EMBL/GenBank/DDBJ whole genome shotgun (WGS) entry which is preliminary data.</text>
</comment>
<dbReference type="InterPro" id="IPR046348">
    <property type="entry name" value="SIS_dom_sf"/>
</dbReference>
<protein>
    <submittedName>
        <fullName evidence="6">Transcriptional regulator</fullName>
    </submittedName>
</protein>
<gene>
    <name evidence="6" type="ORF">CPY51_15595</name>
</gene>
<keyword evidence="2" id="KW-0238">DNA-binding</keyword>
<dbReference type="InterPro" id="IPR047640">
    <property type="entry name" value="RpiR-like"/>
</dbReference>
<dbReference type="PROSITE" id="PS51071">
    <property type="entry name" value="HTH_RPIR"/>
    <property type="match status" value="1"/>
</dbReference>
<evidence type="ECO:0000313" key="6">
    <source>
        <dbReference type="EMBL" id="PZM12954.1"/>
    </source>
</evidence>
<keyword evidence="1" id="KW-0805">Transcription regulation</keyword>
<sequence length="260" mass="27692">MTQTPLMDAIYKSITTAPAALSRIALYIAREPQLVPNLSIGELASNTDSGQASVVRYCRLLGFQGFREFKIAFTGEIERDKARRVSRGISDDLSLDPAVTSVSTVLMESIAASAELMDLVEIKRLAVKLRVAQRVEIFGVGASSICAEIISHRLLWLGIRVHHILSPSIAYGIANTLDAEALAIGISYSGVTDETEKFLSAAKSSGADSIAITCRSDSLVALSAASTILLSVAGPWPEPGSSRLIPSVVLLSELLAAHLR</sequence>
<dbReference type="GO" id="GO:0003677">
    <property type="term" value="F:DNA binding"/>
    <property type="evidence" value="ECO:0007669"/>
    <property type="project" value="UniProtKB-KW"/>
</dbReference>
<dbReference type="InterPro" id="IPR001347">
    <property type="entry name" value="SIS_dom"/>
</dbReference>
<feature type="domain" description="SIS" evidence="5">
    <location>
        <begin position="125"/>
        <end position="260"/>
    </location>
</feature>
<dbReference type="SUPFAM" id="SSF46689">
    <property type="entry name" value="Homeodomain-like"/>
    <property type="match status" value="1"/>
</dbReference>
<dbReference type="OrthoDB" id="8582409at2"/>
<dbReference type="PANTHER" id="PTHR30514:SF1">
    <property type="entry name" value="HTH-TYPE TRANSCRIPTIONAL REGULATOR HEXR-RELATED"/>
    <property type="match status" value="1"/>
</dbReference>
<dbReference type="GO" id="GO:0097367">
    <property type="term" value="F:carbohydrate derivative binding"/>
    <property type="evidence" value="ECO:0007669"/>
    <property type="project" value="InterPro"/>
</dbReference>